<accession>A0A4Y2DP97</accession>
<dbReference type="EMBL" id="BGPR01000397">
    <property type="protein sequence ID" value="GBM18009.1"/>
    <property type="molecule type" value="Genomic_DNA"/>
</dbReference>
<proteinExistence type="predicted"/>
<comment type="caution">
    <text evidence="1">The sequence shown here is derived from an EMBL/GenBank/DDBJ whole genome shotgun (WGS) entry which is preliminary data.</text>
</comment>
<sequence>MVKPAELQVAVSRQINHPFSSYTRYFGTDLVFLSHCVVERTTPEPTFPSPNFNNLFSLKRFKEHQLRAHGEFPCIGWNRISNWRSSDPEAEDLLLGQNYPDQFFKRRPGANLLLTLRLVILGITNYEITNC</sequence>
<name>A0A4Y2DP97_ARAVE</name>
<dbReference type="Proteomes" id="UP000499080">
    <property type="component" value="Unassembled WGS sequence"/>
</dbReference>
<organism evidence="1 2">
    <name type="scientific">Araneus ventricosus</name>
    <name type="common">Orbweaver spider</name>
    <name type="synonym">Epeira ventricosa</name>
    <dbReference type="NCBI Taxonomy" id="182803"/>
    <lineage>
        <taxon>Eukaryota</taxon>
        <taxon>Metazoa</taxon>
        <taxon>Ecdysozoa</taxon>
        <taxon>Arthropoda</taxon>
        <taxon>Chelicerata</taxon>
        <taxon>Arachnida</taxon>
        <taxon>Araneae</taxon>
        <taxon>Araneomorphae</taxon>
        <taxon>Entelegynae</taxon>
        <taxon>Araneoidea</taxon>
        <taxon>Araneidae</taxon>
        <taxon>Araneus</taxon>
    </lineage>
</organism>
<keyword evidence="2" id="KW-1185">Reference proteome</keyword>
<evidence type="ECO:0000313" key="1">
    <source>
        <dbReference type="EMBL" id="GBM18009.1"/>
    </source>
</evidence>
<dbReference type="AlphaFoldDB" id="A0A4Y2DP97"/>
<protein>
    <submittedName>
        <fullName evidence="1">Uncharacterized protein</fullName>
    </submittedName>
</protein>
<reference evidence="1 2" key="1">
    <citation type="journal article" date="2019" name="Sci. Rep.">
        <title>Orb-weaving spider Araneus ventricosus genome elucidates the spidroin gene catalogue.</title>
        <authorList>
            <person name="Kono N."/>
            <person name="Nakamura H."/>
            <person name="Ohtoshi R."/>
            <person name="Moran D.A.P."/>
            <person name="Shinohara A."/>
            <person name="Yoshida Y."/>
            <person name="Fujiwara M."/>
            <person name="Mori M."/>
            <person name="Tomita M."/>
            <person name="Arakawa K."/>
        </authorList>
    </citation>
    <scope>NUCLEOTIDE SEQUENCE [LARGE SCALE GENOMIC DNA]</scope>
</reference>
<gene>
    <name evidence="1" type="ORF">AVEN_238401_1</name>
</gene>
<evidence type="ECO:0000313" key="2">
    <source>
        <dbReference type="Proteomes" id="UP000499080"/>
    </source>
</evidence>